<dbReference type="SUPFAM" id="SSF53474">
    <property type="entry name" value="alpha/beta-Hydrolases"/>
    <property type="match status" value="1"/>
</dbReference>
<evidence type="ECO:0000256" key="1">
    <source>
        <dbReference type="ARBA" id="ARBA00022450"/>
    </source>
</evidence>
<dbReference type="Gene3D" id="2.30.38.10">
    <property type="entry name" value="Luciferase, Domain 3"/>
    <property type="match status" value="1"/>
</dbReference>
<accession>A0ABR9ALB1</accession>
<organism evidence="4 5">
    <name type="scientific">Echinicola arenosa</name>
    <dbReference type="NCBI Taxonomy" id="2774144"/>
    <lineage>
        <taxon>Bacteria</taxon>
        <taxon>Pseudomonadati</taxon>
        <taxon>Bacteroidota</taxon>
        <taxon>Cytophagia</taxon>
        <taxon>Cytophagales</taxon>
        <taxon>Cyclobacteriaceae</taxon>
        <taxon>Echinicola</taxon>
    </lineage>
</organism>
<dbReference type="RefSeq" id="WP_192010479.1">
    <property type="nucleotide sequence ID" value="NZ_JACYTQ010000004.1"/>
</dbReference>
<dbReference type="Gene3D" id="1.10.1200.10">
    <property type="entry name" value="ACP-like"/>
    <property type="match status" value="1"/>
</dbReference>
<dbReference type="InterPro" id="IPR020845">
    <property type="entry name" value="AMP-binding_CS"/>
</dbReference>
<dbReference type="InterPro" id="IPR029058">
    <property type="entry name" value="AB_hydrolase_fold"/>
</dbReference>
<dbReference type="Gene3D" id="3.40.50.1820">
    <property type="entry name" value="alpha/beta hydrolase"/>
    <property type="match status" value="1"/>
</dbReference>
<dbReference type="InterPro" id="IPR045851">
    <property type="entry name" value="AMP-bd_C_sf"/>
</dbReference>
<reference evidence="4 5" key="1">
    <citation type="submission" date="2020-09" db="EMBL/GenBank/DDBJ databases">
        <title>Echinicola sp. CAU 1574 isolated from sand of Sido Beach.</title>
        <authorList>
            <person name="Kim W."/>
        </authorList>
    </citation>
    <scope>NUCLEOTIDE SEQUENCE [LARGE SCALE GENOMIC DNA]</scope>
    <source>
        <strain evidence="4 5">CAU 1574</strain>
    </source>
</reference>
<dbReference type="Pfam" id="PF00501">
    <property type="entry name" value="AMP-binding"/>
    <property type="match status" value="1"/>
</dbReference>
<dbReference type="InterPro" id="IPR000873">
    <property type="entry name" value="AMP-dep_synth/lig_dom"/>
</dbReference>
<protein>
    <submittedName>
        <fullName evidence="4">Amino acid adenylation domain-containing protein</fullName>
    </submittedName>
</protein>
<dbReference type="Gene3D" id="3.30.300.30">
    <property type="match status" value="1"/>
</dbReference>
<dbReference type="EMBL" id="JACYTQ010000004">
    <property type="protein sequence ID" value="MBD8489586.1"/>
    <property type="molecule type" value="Genomic_DNA"/>
</dbReference>
<dbReference type="Proteomes" id="UP000647133">
    <property type="component" value="Unassembled WGS sequence"/>
</dbReference>
<evidence type="ECO:0000256" key="2">
    <source>
        <dbReference type="ARBA" id="ARBA00022553"/>
    </source>
</evidence>
<feature type="domain" description="Carrier" evidence="3">
    <location>
        <begin position="552"/>
        <end position="627"/>
    </location>
</feature>
<dbReference type="InterPro" id="IPR025110">
    <property type="entry name" value="AMP-bd_C"/>
</dbReference>
<dbReference type="InterPro" id="IPR009081">
    <property type="entry name" value="PP-bd_ACP"/>
</dbReference>
<comment type="caution">
    <text evidence="4">The sequence shown here is derived from an EMBL/GenBank/DDBJ whole genome shotgun (WGS) entry which is preliminary data.</text>
</comment>
<evidence type="ECO:0000313" key="5">
    <source>
        <dbReference type="Proteomes" id="UP000647133"/>
    </source>
</evidence>
<keyword evidence="1" id="KW-0596">Phosphopantetheine</keyword>
<dbReference type="SMART" id="SM00823">
    <property type="entry name" value="PKS_PP"/>
    <property type="match status" value="1"/>
</dbReference>
<dbReference type="SUPFAM" id="SSF47336">
    <property type="entry name" value="ACP-like"/>
    <property type="match status" value="1"/>
</dbReference>
<dbReference type="SUPFAM" id="SSF56801">
    <property type="entry name" value="Acetyl-CoA synthetase-like"/>
    <property type="match status" value="1"/>
</dbReference>
<dbReference type="PANTHER" id="PTHR45527">
    <property type="entry name" value="NONRIBOSOMAL PEPTIDE SYNTHETASE"/>
    <property type="match status" value="1"/>
</dbReference>
<dbReference type="Pfam" id="PF13193">
    <property type="entry name" value="AMP-binding_C"/>
    <property type="match status" value="1"/>
</dbReference>
<evidence type="ECO:0000259" key="3">
    <source>
        <dbReference type="PROSITE" id="PS50075"/>
    </source>
</evidence>
<dbReference type="PROSITE" id="PS50075">
    <property type="entry name" value="CARRIER"/>
    <property type="match status" value="1"/>
</dbReference>
<dbReference type="Gene3D" id="3.40.50.980">
    <property type="match status" value="2"/>
</dbReference>
<dbReference type="InterPro" id="IPR036736">
    <property type="entry name" value="ACP-like_sf"/>
</dbReference>
<evidence type="ECO:0000313" key="4">
    <source>
        <dbReference type="EMBL" id="MBD8489586.1"/>
    </source>
</evidence>
<dbReference type="PANTHER" id="PTHR45527:SF1">
    <property type="entry name" value="FATTY ACID SYNTHASE"/>
    <property type="match status" value="1"/>
</dbReference>
<gene>
    <name evidence="4" type="ORF">IFO69_12595</name>
</gene>
<name>A0ABR9ALB1_9BACT</name>
<dbReference type="CDD" id="cd05930">
    <property type="entry name" value="A_NRPS"/>
    <property type="match status" value="1"/>
</dbReference>
<dbReference type="InterPro" id="IPR020806">
    <property type="entry name" value="PKS_PP-bd"/>
</dbReference>
<keyword evidence="2" id="KW-0597">Phosphoprotein</keyword>
<dbReference type="Pfam" id="PF00550">
    <property type="entry name" value="PP-binding"/>
    <property type="match status" value="1"/>
</dbReference>
<dbReference type="PROSITE" id="PS00455">
    <property type="entry name" value="AMP_BINDING"/>
    <property type="match status" value="1"/>
</dbReference>
<keyword evidence="5" id="KW-1185">Reference proteome</keyword>
<dbReference type="InterPro" id="IPR001031">
    <property type="entry name" value="Thioesterase"/>
</dbReference>
<dbReference type="InterPro" id="IPR010071">
    <property type="entry name" value="AA_adenyl_dom"/>
</dbReference>
<proteinExistence type="predicted"/>
<sequence>MSTVDNQHYPNKAAFLTSNFLTPCSDEFLTTKSIEPQNGLLDVPFMEMIHEMASKYPEKSAIEFFDQTMTYQELETRSNQLAALLLDKGLSEGNIIGIAMDRSIDMIVAILGVAKSGCAYLPLDPNFPTNRLNYMLEDAGAKLIITSNTFESAAMQGIEQLSFKKISDMLFAYQSWYFQRKQSPSSLAYILYTSGSTGKPKGVQISHRNLSNFLLSVRKKPGMYPSDKLLAITTISFDIACLEMFLPLISGATIVLADSLAIKDGRTLLKLLIEKGITFMQATPATWRMLSMAGWDKSLPLRVLSGGEAFPKDLANKLLSLSQEVWNGYGPTETTIYSTMKKLEIGEEKISIGVPIDHTQVYILDENMQQVEDGEVGEIYISGEGVSLGYLGRKDLTQERFVVNPFDDQHPVLYQTGDLGKTLPNGEIECLGRIDHQVKIRGYRIELGEIEQQLLREEEISEVAVEVWEDIPGNKRLVAYIVLSEKGNSDSSFDQHIGPWKELLSTKLPSYMIPTDWVKLERLPLTANNKIDRKALPSPNTAKIIQLKEGQKPVSDTQELIHNIWSKSLGIAAINIDDDFFDLGGHSLLTVDVMTKLDIATGKNLPLTALFQHPTIRKFASYLDTWNTESHQEDQWRSLVPIRTSGTKTPIYLVHGMAANASTFFKLLNLLDKNQPIYGFQSKGLSGQETPNYTIEEMAEHYVNEIINQNPDGPYILGGYSFGGFIAYEMAAILRKMGKGVDHILLFDTQATSISPLDQENDSKLSQIGKTLSKRKVEFQVMFQAPKTFQKIKSRVVKRKKQKLLQKLGLIPKPEANDRTSIIKKIRSINHQAMLNYSPSPQEVNIVLFKAKIIPNKSLDHKTNGWSDYAKGVKVIPVNGDHFTLFEEPFIFDLGKKLNHFLEEPV</sequence>
<dbReference type="NCBIfam" id="TIGR01733">
    <property type="entry name" value="AA-adenyl-dom"/>
    <property type="match status" value="1"/>
</dbReference>
<dbReference type="Pfam" id="PF00975">
    <property type="entry name" value="Thioesterase"/>
    <property type="match status" value="1"/>
</dbReference>